<feature type="transmembrane region" description="Helical" evidence="19">
    <location>
        <begin position="213"/>
        <end position="235"/>
    </location>
</feature>
<feature type="transmembrane region" description="Helical" evidence="19">
    <location>
        <begin position="151"/>
        <end position="171"/>
    </location>
</feature>
<keyword evidence="12 18" id="KW-0548">Nucleotidyltransferase</keyword>
<organism evidence="20 21">
    <name type="scientific">Spiroplasma poulsonii</name>
    <dbReference type="NCBI Taxonomy" id="2138"/>
    <lineage>
        <taxon>Bacteria</taxon>
        <taxon>Bacillati</taxon>
        <taxon>Mycoplasmatota</taxon>
        <taxon>Mollicutes</taxon>
        <taxon>Entomoplasmatales</taxon>
        <taxon>Spiroplasmataceae</taxon>
        <taxon>Spiroplasma</taxon>
    </lineage>
</organism>
<sequence>MNNKQDNVLVDETNVPLDKNGNNITETSKTEQKKGMFQKKYVARHITFYVLLIFLVLYLFTGAIATEWQGKVAHIEVANYVFISINAVILGLVNYEILRLVGGTKWPIYTQVITYLFMLFLFLFPVESVTDNYGGIGAINYPFYTLLNWNWLKPWIIFVIYLCAILVYYCLVFSSKEITFGKMTLVLIFTLYLIFAFKAMNKFMLNPNYGWSSVVWLVLIIILTDTFAFVGGVSYGKHKLAPNVSPNKTWEGAATGTIMAAGIAIAYAVLMFNFGNEKNWVFNFFSNDNAKNVMRYVIYVLLAFMLSILSQLGDLSFSWIKRRYDIKDFSNLLPGHGGVLDRLDSFSLVFFIMFIISNVALQR</sequence>
<evidence type="ECO:0000256" key="6">
    <source>
        <dbReference type="ARBA" id="ARBA00012487"/>
    </source>
</evidence>
<evidence type="ECO:0000256" key="14">
    <source>
        <dbReference type="ARBA" id="ARBA00023098"/>
    </source>
</evidence>
<evidence type="ECO:0000256" key="2">
    <source>
        <dbReference type="ARBA" id="ARBA00004651"/>
    </source>
</evidence>
<comment type="caution">
    <text evidence="20">The sequence shown here is derived from an EMBL/GenBank/DDBJ whole genome shotgun (WGS) entry which is preliminary data.</text>
</comment>
<dbReference type="EMBL" id="JTLV02000001">
    <property type="protein sequence ID" value="PQM32126.1"/>
    <property type="molecule type" value="Genomic_DNA"/>
</dbReference>
<accession>A0A2P6FF92</accession>
<evidence type="ECO:0000256" key="18">
    <source>
        <dbReference type="RuleBase" id="RU003938"/>
    </source>
</evidence>
<keyword evidence="16" id="KW-0594">Phospholipid biosynthesis</keyword>
<dbReference type="InterPro" id="IPR000374">
    <property type="entry name" value="PC_trans"/>
</dbReference>
<proteinExistence type="inferred from homology"/>
<keyword evidence="15 19" id="KW-0472">Membrane</keyword>
<evidence type="ECO:0000256" key="15">
    <source>
        <dbReference type="ARBA" id="ARBA00023136"/>
    </source>
</evidence>
<evidence type="ECO:0000256" key="13">
    <source>
        <dbReference type="ARBA" id="ARBA00022989"/>
    </source>
</evidence>
<dbReference type="UniPathway" id="UPA00557">
    <property type="reaction ID" value="UER00614"/>
</dbReference>
<keyword evidence="10 18" id="KW-0808">Transferase</keyword>
<feature type="transmembrane region" description="Helical" evidence="19">
    <location>
        <begin position="256"/>
        <end position="276"/>
    </location>
</feature>
<protein>
    <recommendedName>
        <fullName evidence="7 18">Phosphatidate cytidylyltransferase</fullName>
        <ecNumber evidence="6 18">2.7.7.41</ecNumber>
    </recommendedName>
</protein>
<dbReference type="Proteomes" id="UP000031565">
    <property type="component" value="Unassembled WGS sequence"/>
</dbReference>
<keyword evidence="17" id="KW-1208">Phospholipid metabolism</keyword>
<reference evidence="20 21" key="1">
    <citation type="journal article" date="2015" name="MBio">
        <title>Genome sequence of the Drosophila melanogaster male-killing Spiroplasma strain MSRO endosymbiont.</title>
        <authorList>
            <person name="Paredes J.C."/>
            <person name="Herren J.K."/>
            <person name="Schupfer F."/>
            <person name="Marin R."/>
            <person name="Claverol S."/>
            <person name="Kuo C.H."/>
            <person name="Lemaitre B."/>
            <person name="Beven L."/>
        </authorList>
    </citation>
    <scope>NUCLEOTIDE SEQUENCE [LARGE SCALE GENOMIC DNA]</scope>
    <source>
        <strain evidence="20 21">MSRO</strain>
    </source>
</reference>
<evidence type="ECO:0000256" key="1">
    <source>
        <dbReference type="ARBA" id="ARBA00001698"/>
    </source>
</evidence>
<evidence type="ECO:0000256" key="12">
    <source>
        <dbReference type="ARBA" id="ARBA00022695"/>
    </source>
</evidence>
<evidence type="ECO:0000256" key="16">
    <source>
        <dbReference type="ARBA" id="ARBA00023209"/>
    </source>
</evidence>
<name>A0A2P6FF92_9MOLU</name>
<feature type="transmembrane region" description="Helical" evidence="19">
    <location>
        <begin position="296"/>
        <end position="320"/>
    </location>
</feature>
<evidence type="ECO:0000256" key="8">
    <source>
        <dbReference type="ARBA" id="ARBA00022475"/>
    </source>
</evidence>
<evidence type="ECO:0000256" key="4">
    <source>
        <dbReference type="ARBA" id="ARBA00005189"/>
    </source>
</evidence>
<keyword evidence="9" id="KW-0444">Lipid biosynthesis</keyword>
<dbReference type="GO" id="GO:0016024">
    <property type="term" value="P:CDP-diacylglycerol biosynthetic process"/>
    <property type="evidence" value="ECO:0007669"/>
    <property type="project" value="UniProtKB-UniPathway"/>
</dbReference>
<evidence type="ECO:0000256" key="10">
    <source>
        <dbReference type="ARBA" id="ARBA00022679"/>
    </source>
</evidence>
<feature type="transmembrane region" description="Helical" evidence="19">
    <location>
        <begin position="77"/>
        <end position="95"/>
    </location>
</feature>
<dbReference type="AlphaFoldDB" id="A0A2P6FF92"/>
<keyword evidence="14" id="KW-0443">Lipid metabolism</keyword>
<gene>
    <name evidence="20" type="primary">cdsA</name>
    <name evidence="20" type="ORF">SMSRO_SF020260</name>
</gene>
<evidence type="ECO:0000256" key="11">
    <source>
        <dbReference type="ARBA" id="ARBA00022692"/>
    </source>
</evidence>
<dbReference type="PANTHER" id="PTHR46382">
    <property type="entry name" value="PHOSPHATIDATE CYTIDYLYLTRANSFERASE"/>
    <property type="match status" value="1"/>
</dbReference>
<dbReference type="GO" id="GO:0005886">
    <property type="term" value="C:plasma membrane"/>
    <property type="evidence" value="ECO:0007669"/>
    <property type="project" value="UniProtKB-SubCell"/>
</dbReference>
<keyword evidence="13 19" id="KW-1133">Transmembrane helix</keyword>
<comment type="subcellular location">
    <subcellularLocation>
        <location evidence="2">Cell membrane</location>
        <topology evidence="2">Multi-pass membrane protein</topology>
    </subcellularLocation>
</comment>
<keyword evidence="11 18" id="KW-0812">Transmembrane</keyword>
<evidence type="ECO:0000256" key="5">
    <source>
        <dbReference type="ARBA" id="ARBA00010185"/>
    </source>
</evidence>
<feature type="transmembrane region" description="Helical" evidence="19">
    <location>
        <begin position="183"/>
        <end position="201"/>
    </location>
</feature>
<feature type="transmembrane region" description="Helical" evidence="19">
    <location>
        <begin position="341"/>
        <end position="361"/>
    </location>
</feature>
<feature type="transmembrane region" description="Helical" evidence="19">
    <location>
        <begin position="107"/>
        <end position="126"/>
    </location>
</feature>
<dbReference type="PROSITE" id="PS01315">
    <property type="entry name" value="CDS"/>
    <property type="match status" value="1"/>
</dbReference>
<dbReference type="Pfam" id="PF01148">
    <property type="entry name" value="CTP_transf_1"/>
    <property type="match status" value="1"/>
</dbReference>
<evidence type="ECO:0000256" key="3">
    <source>
        <dbReference type="ARBA" id="ARBA00005119"/>
    </source>
</evidence>
<keyword evidence="21" id="KW-1185">Reference proteome</keyword>
<dbReference type="EC" id="2.7.7.41" evidence="6 18"/>
<evidence type="ECO:0000313" key="20">
    <source>
        <dbReference type="EMBL" id="PQM32126.1"/>
    </source>
</evidence>
<comment type="pathway">
    <text evidence="3 18">Phospholipid metabolism; CDP-diacylglycerol biosynthesis; CDP-diacylglycerol from sn-glycerol 3-phosphate: step 3/3.</text>
</comment>
<evidence type="ECO:0000313" key="21">
    <source>
        <dbReference type="Proteomes" id="UP000031565"/>
    </source>
</evidence>
<evidence type="ECO:0000256" key="7">
    <source>
        <dbReference type="ARBA" id="ARBA00019373"/>
    </source>
</evidence>
<dbReference type="PANTHER" id="PTHR46382:SF1">
    <property type="entry name" value="PHOSPHATIDATE CYTIDYLYLTRANSFERASE"/>
    <property type="match status" value="1"/>
</dbReference>
<dbReference type="RefSeq" id="WP_040094118.1">
    <property type="nucleotide sequence ID" value="NZ_CM020866.1"/>
</dbReference>
<comment type="similarity">
    <text evidence="5 18">Belongs to the CDS family.</text>
</comment>
<keyword evidence="8" id="KW-1003">Cell membrane</keyword>
<dbReference type="GO" id="GO:0004605">
    <property type="term" value="F:phosphatidate cytidylyltransferase activity"/>
    <property type="evidence" value="ECO:0007669"/>
    <property type="project" value="UniProtKB-EC"/>
</dbReference>
<comment type="pathway">
    <text evidence="4">Lipid metabolism.</text>
</comment>
<evidence type="ECO:0000256" key="17">
    <source>
        <dbReference type="ARBA" id="ARBA00023264"/>
    </source>
</evidence>
<dbReference type="OrthoDB" id="9799199at2"/>
<dbReference type="STRING" id="2138.SMSRO_v1c18270"/>
<feature type="transmembrane region" description="Helical" evidence="19">
    <location>
        <begin position="46"/>
        <end position="65"/>
    </location>
</feature>
<evidence type="ECO:0000256" key="19">
    <source>
        <dbReference type="SAM" id="Phobius"/>
    </source>
</evidence>
<evidence type="ECO:0000256" key="9">
    <source>
        <dbReference type="ARBA" id="ARBA00022516"/>
    </source>
</evidence>
<comment type="catalytic activity">
    <reaction evidence="1 18">
        <text>a 1,2-diacyl-sn-glycero-3-phosphate + CTP + H(+) = a CDP-1,2-diacyl-sn-glycerol + diphosphate</text>
        <dbReference type="Rhea" id="RHEA:16229"/>
        <dbReference type="ChEBI" id="CHEBI:15378"/>
        <dbReference type="ChEBI" id="CHEBI:33019"/>
        <dbReference type="ChEBI" id="CHEBI:37563"/>
        <dbReference type="ChEBI" id="CHEBI:58332"/>
        <dbReference type="ChEBI" id="CHEBI:58608"/>
        <dbReference type="EC" id="2.7.7.41"/>
    </reaction>
</comment>